<sequence>MADPMIKPSLLWHPAPYHIITYGTLLGCTVFQSFIGGVVAYKCLPRAQFAT</sequence>
<evidence type="ECO:0000313" key="1">
    <source>
        <dbReference type="EMBL" id="KAK3044070.1"/>
    </source>
</evidence>
<name>A0ACC3CSU0_9PEZI</name>
<protein>
    <submittedName>
        <fullName evidence="1">Uncharacterized protein</fullName>
    </submittedName>
</protein>
<dbReference type="EMBL" id="JAWDJW010012466">
    <property type="protein sequence ID" value="KAK3044070.1"/>
    <property type="molecule type" value="Genomic_DNA"/>
</dbReference>
<reference evidence="1" key="1">
    <citation type="submission" date="2024-09" db="EMBL/GenBank/DDBJ databases">
        <title>Black Yeasts Isolated from many extreme environments.</title>
        <authorList>
            <person name="Coleine C."/>
            <person name="Stajich J.E."/>
            <person name="Selbmann L."/>
        </authorList>
    </citation>
    <scope>NUCLEOTIDE SEQUENCE</scope>
    <source>
        <strain evidence="1">CCFEE 5737</strain>
    </source>
</reference>
<comment type="caution">
    <text evidence="1">The sequence shown here is derived from an EMBL/GenBank/DDBJ whole genome shotgun (WGS) entry which is preliminary data.</text>
</comment>
<proteinExistence type="predicted"/>
<accession>A0ACC3CSU0</accession>
<evidence type="ECO:0000313" key="2">
    <source>
        <dbReference type="Proteomes" id="UP001186974"/>
    </source>
</evidence>
<dbReference type="Proteomes" id="UP001186974">
    <property type="component" value="Unassembled WGS sequence"/>
</dbReference>
<gene>
    <name evidence="1" type="ORF">LTS18_002254</name>
</gene>
<keyword evidence="2" id="KW-1185">Reference proteome</keyword>
<organism evidence="1 2">
    <name type="scientific">Coniosporium uncinatum</name>
    <dbReference type="NCBI Taxonomy" id="93489"/>
    <lineage>
        <taxon>Eukaryota</taxon>
        <taxon>Fungi</taxon>
        <taxon>Dikarya</taxon>
        <taxon>Ascomycota</taxon>
        <taxon>Pezizomycotina</taxon>
        <taxon>Dothideomycetes</taxon>
        <taxon>Dothideomycetes incertae sedis</taxon>
        <taxon>Coniosporium</taxon>
    </lineage>
</organism>
<feature type="non-terminal residue" evidence="1">
    <location>
        <position position="51"/>
    </location>
</feature>